<dbReference type="InterPro" id="IPR001936">
    <property type="entry name" value="RasGAP_dom"/>
</dbReference>
<reference evidence="6" key="1">
    <citation type="submission" date="2022-08" db="EMBL/GenBank/DDBJ databases">
        <title>Novel sulphate-reducing endosymbionts in the free-living metamonad Anaeramoeba.</title>
        <authorList>
            <person name="Jerlstrom-Hultqvist J."/>
            <person name="Cepicka I."/>
            <person name="Gallot-Lavallee L."/>
            <person name="Salas-Leiva D."/>
            <person name="Curtis B.A."/>
            <person name="Zahonova K."/>
            <person name="Pipaliya S."/>
            <person name="Dacks J."/>
            <person name="Roger A.J."/>
        </authorList>
    </citation>
    <scope>NUCLEOTIDE SEQUENCE</scope>
    <source>
        <strain evidence="6">Busselton2</strain>
    </source>
</reference>
<dbReference type="InterPro" id="IPR036872">
    <property type="entry name" value="CH_dom_sf"/>
</dbReference>
<accession>A0AAV7YCB8</accession>
<feature type="domain" description="Calponin-homology (CH)" evidence="5">
    <location>
        <begin position="40"/>
        <end position="142"/>
    </location>
</feature>
<dbReference type="SUPFAM" id="SSF50729">
    <property type="entry name" value="PH domain-like"/>
    <property type="match status" value="1"/>
</dbReference>
<feature type="region of interest" description="Disordered" evidence="2">
    <location>
        <begin position="175"/>
        <end position="202"/>
    </location>
</feature>
<gene>
    <name evidence="6" type="ORF">M0812_28216</name>
</gene>
<dbReference type="PANTHER" id="PTHR10194">
    <property type="entry name" value="RAS GTPASE-ACTIVATING PROTEINS"/>
    <property type="match status" value="1"/>
</dbReference>
<name>A0AAV7YCB8_9EUKA</name>
<dbReference type="Proteomes" id="UP001146793">
    <property type="component" value="Unassembled WGS sequence"/>
</dbReference>
<evidence type="ECO:0000313" key="7">
    <source>
        <dbReference type="Proteomes" id="UP001146793"/>
    </source>
</evidence>
<dbReference type="Pfam" id="PF00307">
    <property type="entry name" value="CH"/>
    <property type="match status" value="1"/>
</dbReference>
<dbReference type="InterPro" id="IPR001715">
    <property type="entry name" value="CH_dom"/>
</dbReference>
<evidence type="ECO:0000256" key="1">
    <source>
        <dbReference type="ARBA" id="ARBA00022468"/>
    </source>
</evidence>
<feature type="region of interest" description="Disordered" evidence="2">
    <location>
        <begin position="215"/>
        <end position="238"/>
    </location>
</feature>
<proteinExistence type="predicted"/>
<protein>
    <submittedName>
        <fullName evidence="6">Ras gtpase-activating protein</fullName>
    </submittedName>
</protein>
<dbReference type="GO" id="GO:0005096">
    <property type="term" value="F:GTPase activator activity"/>
    <property type="evidence" value="ECO:0007669"/>
    <property type="project" value="UniProtKB-KW"/>
</dbReference>
<evidence type="ECO:0000313" key="6">
    <source>
        <dbReference type="EMBL" id="KAJ3425770.1"/>
    </source>
</evidence>
<evidence type="ECO:0000259" key="3">
    <source>
        <dbReference type="PROSITE" id="PS50003"/>
    </source>
</evidence>
<comment type="caution">
    <text evidence="6">The sequence shown here is derived from an EMBL/GenBank/DDBJ whole genome shotgun (WGS) entry which is preliminary data.</text>
</comment>
<dbReference type="SUPFAM" id="SSF47576">
    <property type="entry name" value="Calponin-homology domain, CH-domain"/>
    <property type="match status" value="1"/>
</dbReference>
<dbReference type="SMART" id="SM00323">
    <property type="entry name" value="RasGAP"/>
    <property type="match status" value="1"/>
</dbReference>
<dbReference type="PROSITE" id="PS50021">
    <property type="entry name" value="CH"/>
    <property type="match status" value="1"/>
</dbReference>
<dbReference type="SUPFAM" id="SSF48350">
    <property type="entry name" value="GTPase activation domain, GAP"/>
    <property type="match status" value="1"/>
</dbReference>
<keyword evidence="1" id="KW-0343">GTPase activation</keyword>
<dbReference type="EMBL" id="JANTQA010000070">
    <property type="protein sequence ID" value="KAJ3425770.1"/>
    <property type="molecule type" value="Genomic_DNA"/>
</dbReference>
<dbReference type="InterPro" id="IPR008936">
    <property type="entry name" value="Rho_GTPase_activation_prot"/>
</dbReference>
<dbReference type="InterPro" id="IPR001849">
    <property type="entry name" value="PH_domain"/>
</dbReference>
<sequence>MNTLTATTIPRQTKSLLIRLVFNPKNKVLAKTTGENLTQIDSVELLLRWLNFQLKKAQSNPVNNFGSDLSDCVALTALLGQICSDVSFQHVTQKQTLEERAFEFCQTLEKTNFTHSISYDKIVQGDEMVLVDLVARLYIWKPSLETTNVLNTYLSRKKKTEGYSNVNNYLSRIRNNQTTTTTTQNQYQTQQKQQTQQTTSTNSVENFLQEMKFKKQQTQTQTQTQNQNQTQNQYQTQNQFQTQTQNQNLIQDLFESEFQDVGSEMNLNINQEQTRVQDQDQDQDQVQDQEEKFYTHREEFLDIDSILHSAFSETSNTTDVHEILLETKKYLNEKKSEPTILDPKHFEKLDNEFKVQTQVKAKLDTEIEKRQKFKDEFEIQIKELRSIRLNKQIQKEYRANLKTRSSSQSGTKILMNSEIDTAEVENLNQFLKLSNSIVSAFQMLRQKFSTFFQTLSESLITDEFNKSIQEEIKNISDLLESSSSSQHESEYSLLLAMFDLLRSHGAIQNDLTLMDSIKKIVLSLRAGEVTDLLRVREEVIGLLQKNNFLQKDFKGKSFQDALDALFISALYTKNFKFQLAKTIIELALVGSNYISNNSKDFNSKENLQKIMFSTFDKFITGNIPDELLIEFLFNLFNSLTITNSKELILKVLVETKKSAIGATLRQLCKHVLPKESIDKIEMMVSRYHNDELPLVSKCVEKGKSLFSNYLSDDDIIYLTASFDRDNSTPESLEKIAHITLSLMEFLGLSLKFVQLCIAQEVIRTMSALSFFRESDQASLNVTFYTHNHGREFVKKILSGPIQELCNNSNLNFEIEPERLNNNTGILKQNQNNLLIYLNKMVEAIFSTVTLVPKSFYFIGINLKREVNTRFPDSVIITIGGFIFRHFFCQAIKSPFQFGIIDHPPSESAKRGLELISIILNEIANGKLFTNQEKSLQFANEYITSKFNDRSNYIQKISDENQINEEQVLIEDSKNMPLKPNEPIRDYLIYNLLSPNLQSELNLDIISGELINYLNGQEYTQLDLKNVKNFNIVTNDFTKLDSSRKNLQLSLRMIEKINYLSSMNSLKKNQTKESQNDNNLQLQASQETEIHLKEWARNWGSGELKRHDWIYSASSKKNTSWKRQFIVMKEDLLALFDYLPSSEEDQPHQIFKISEKCELSFEYGLNKNFTFSINYLNLLLSFSNEDVMLVWFDWLDNAKNGILD</sequence>
<dbReference type="PROSITE" id="PS50018">
    <property type="entry name" value="RAS_GTPASE_ACTIV_2"/>
    <property type="match status" value="1"/>
</dbReference>
<feature type="domain" description="Ras-GAP" evidence="4">
    <location>
        <begin position="731"/>
        <end position="924"/>
    </location>
</feature>
<dbReference type="Gene3D" id="1.10.506.10">
    <property type="entry name" value="GTPase Activation - p120gap, domain 1"/>
    <property type="match status" value="1"/>
</dbReference>
<evidence type="ECO:0000259" key="4">
    <source>
        <dbReference type="PROSITE" id="PS50018"/>
    </source>
</evidence>
<feature type="compositionally biased region" description="Low complexity" evidence="2">
    <location>
        <begin position="216"/>
        <end position="238"/>
    </location>
</feature>
<dbReference type="AlphaFoldDB" id="A0AAV7YCB8"/>
<dbReference type="InterPro" id="IPR039360">
    <property type="entry name" value="Ras_GTPase"/>
</dbReference>
<dbReference type="Pfam" id="PF00616">
    <property type="entry name" value="RasGAP"/>
    <property type="match status" value="1"/>
</dbReference>
<dbReference type="Gene3D" id="1.10.418.10">
    <property type="entry name" value="Calponin-like domain"/>
    <property type="match status" value="1"/>
</dbReference>
<evidence type="ECO:0000259" key="5">
    <source>
        <dbReference type="PROSITE" id="PS50021"/>
    </source>
</evidence>
<evidence type="ECO:0000256" key="2">
    <source>
        <dbReference type="SAM" id="MobiDB-lite"/>
    </source>
</evidence>
<dbReference type="PROSITE" id="PS50003">
    <property type="entry name" value="PH_DOMAIN"/>
    <property type="match status" value="1"/>
</dbReference>
<organism evidence="6 7">
    <name type="scientific">Anaeramoeba flamelloides</name>
    <dbReference type="NCBI Taxonomy" id="1746091"/>
    <lineage>
        <taxon>Eukaryota</taxon>
        <taxon>Metamonada</taxon>
        <taxon>Anaeramoebidae</taxon>
        <taxon>Anaeramoeba</taxon>
    </lineage>
</organism>
<feature type="domain" description="PH" evidence="3">
    <location>
        <begin position="1102"/>
        <end position="1199"/>
    </location>
</feature>
<dbReference type="PANTHER" id="PTHR10194:SF60">
    <property type="entry name" value="RAS GTPASE-ACTIVATING PROTEIN RASKOL"/>
    <property type="match status" value="1"/>
</dbReference>